<evidence type="ECO:0000313" key="1">
    <source>
        <dbReference type="EMBL" id="ELP70005.1"/>
    </source>
</evidence>
<dbReference type="Proteomes" id="UP000010931">
    <property type="component" value="Unassembled WGS sequence"/>
</dbReference>
<dbReference type="EMBL" id="AEJB01000113">
    <property type="protein sequence ID" value="ELP70005.1"/>
    <property type="molecule type" value="Genomic_DNA"/>
</dbReference>
<sequence length="27" mass="2713">MTAASAEEVGAVALRTARRRGRAGAAL</sequence>
<keyword evidence="2" id="KW-1185">Reference proteome</keyword>
<accession>L7FH36</accession>
<name>L7FH36_STRT8</name>
<evidence type="ECO:0000313" key="2">
    <source>
        <dbReference type="Proteomes" id="UP000010931"/>
    </source>
</evidence>
<reference evidence="1 2" key="1">
    <citation type="journal article" date="2011" name="Plasmid">
        <title>Streptomyces turgidiscabies Car8 contains a modular pathogenicity island that shares virulence genes with other actinobacterial plant pathogens.</title>
        <authorList>
            <person name="Huguet-Tapia J.C."/>
            <person name="Badger J.H."/>
            <person name="Loria R."/>
            <person name="Pettis G.S."/>
        </authorList>
    </citation>
    <scope>NUCLEOTIDE SEQUENCE [LARGE SCALE GENOMIC DNA]</scope>
    <source>
        <strain evidence="1 2">Car8</strain>
    </source>
</reference>
<protein>
    <submittedName>
        <fullName evidence="1">Uncharacterized protein</fullName>
    </submittedName>
</protein>
<organism evidence="1 2">
    <name type="scientific">Streptomyces turgidiscabies (strain Car8)</name>
    <dbReference type="NCBI Taxonomy" id="698760"/>
    <lineage>
        <taxon>Bacteria</taxon>
        <taxon>Bacillati</taxon>
        <taxon>Actinomycetota</taxon>
        <taxon>Actinomycetes</taxon>
        <taxon>Kitasatosporales</taxon>
        <taxon>Streptomycetaceae</taxon>
        <taxon>Streptomyces</taxon>
    </lineage>
</organism>
<dbReference type="AlphaFoldDB" id="L7FH36"/>
<feature type="non-terminal residue" evidence="1">
    <location>
        <position position="27"/>
    </location>
</feature>
<proteinExistence type="predicted"/>
<gene>
    <name evidence="1" type="ORF">STRTUCAR8_03915</name>
</gene>
<comment type="caution">
    <text evidence="1">The sequence shown here is derived from an EMBL/GenBank/DDBJ whole genome shotgun (WGS) entry which is preliminary data.</text>
</comment>